<reference evidence="1" key="1">
    <citation type="submission" date="2022-01" db="EMBL/GenBank/DDBJ databases">
        <authorList>
            <person name="Braso-Vives M."/>
        </authorList>
    </citation>
    <scope>NUCLEOTIDE SEQUENCE</scope>
</reference>
<evidence type="ECO:0000313" key="1">
    <source>
        <dbReference type="EMBL" id="CAH1269243.1"/>
    </source>
</evidence>
<name>A0A8K0A899_BRALA</name>
<evidence type="ECO:0000313" key="2">
    <source>
        <dbReference type="Proteomes" id="UP000838412"/>
    </source>
</evidence>
<gene>
    <name evidence="1" type="primary">Hypp4128</name>
    <name evidence="1" type="ORF">BLAG_LOCUS21949</name>
</gene>
<dbReference type="EMBL" id="OV696692">
    <property type="protein sequence ID" value="CAH1269243.1"/>
    <property type="molecule type" value="Genomic_DNA"/>
</dbReference>
<organism evidence="1 2">
    <name type="scientific">Branchiostoma lanceolatum</name>
    <name type="common">Common lancelet</name>
    <name type="synonym">Amphioxus lanceolatum</name>
    <dbReference type="NCBI Taxonomy" id="7740"/>
    <lineage>
        <taxon>Eukaryota</taxon>
        <taxon>Metazoa</taxon>
        <taxon>Chordata</taxon>
        <taxon>Cephalochordata</taxon>
        <taxon>Leptocardii</taxon>
        <taxon>Amphioxiformes</taxon>
        <taxon>Branchiostomatidae</taxon>
        <taxon>Branchiostoma</taxon>
    </lineage>
</organism>
<sequence>MQQISVSLNVGKFWAADGNVYRQLYHLEHPVPPSKGLILSTSAHQMLLHLWKKFQLGQGHVDRFHRQQEVRKEGRLDRQDCWAFNSLCRAKVRVRGQELGRAPCVM</sequence>
<proteinExistence type="predicted"/>
<accession>A0A8K0A899</accession>
<dbReference type="AlphaFoldDB" id="A0A8K0A899"/>
<keyword evidence="2" id="KW-1185">Reference proteome</keyword>
<protein>
    <submittedName>
        <fullName evidence="1">Hypp4128 protein</fullName>
    </submittedName>
</protein>
<dbReference type="Proteomes" id="UP000838412">
    <property type="component" value="Chromosome 7"/>
</dbReference>